<dbReference type="InterPro" id="IPR019845">
    <property type="entry name" value="Squalene/phytoene_synthase_CS"/>
</dbReference>
<name>A0A6J4VXL3_9DEIN</name>
<dbReference type="GO" id="GO:0016117">
    <property type="term" value="P:carotenoid biosynthetic process"/>
    <property type="evidence" value="ECO:0007669"/>
    <property type="project" value="UniProtKB-ARBA"/>
</dbReference>
<dbReference type="Gene3D" id="1.10.600.10">
    <property type="entry name" value="Farnesyl Diphosphate Synthase"/>
    <property type="match status" value="1"/>
</dbReference>
<dbReference type="Pfam" id="PF00494">
    <property type="entry name" value="SQS_PSY"/>
    <property type="match status" value="1"/>
</dbReference>
<dbReference type="GO" id="GO:0004311">
    <property type="term" value="F:geranylgeranyl diphosphate synthase activity"/>
    <property type="evidence" value="ECO:0007669"/>
    <property type="project" value="InterPro"/>
</dbReference>
<dbReference type="AlphaFoldDB" id="A0A6J4VXL3"/>
<evidence type="ECO:0000313" key="2">
    <source>
        <dbReference type="EMBL" id="CAA9589308.1"/>
    </source>
</evidence>
<dbReference type="InterPro" id="IPR033904">
    <property type="entry name" value="Trans_IPPS_HH"/>
</dbReference>
<reference evidence="2" key="1">
    <citation type="submission" date="2020-02" db="EMBL/GenBank/DDBJ databases">
        <authorList>
            <person name="Meier V. D."/>
        </authorList>
    </citation>
    <scope>NUCLEOTIDE SEQUENCE</scope>
    <source>
        <strain evidence="2">AVDCRST_MAG86</strain>
    </source>
</reference>
<dbReference type="EMBL" id="CADCWP010000375">
    <property type="protein sequence ID" value="CAA9589308.1"/>
    <property type="molecule type" value="Genomic_DNA"/>
</dbReference>
<keyword evidence="1 2" id="KW-0808">Transferase</keyword>
<accession>A0A6J4VXL3</accession>
<dbReference type="CDD" id="cd00683">
    <property type="entry name" value="Trans_IPPS_HH"/>
    <property type="match status" value="1"/>
</dbReference>
<dbReference type="InterPro" id="IPR008949">
    <property type="entry name" value="Isoprenoid_synthase_dom_sf"/>
</dbReference>
<gene>
    <name evidence="2" type="ORF">AVDCRST_MAG86-4377</name>
</gene>
<organism evidence="2">
    <name type="scientific">uncultured Truepera sp</name>
    <dbReference type="NCBI Taxonomy" id="543023"/>
    <lineage>
        <taxon>Bacteria</taxon>
        <taxon>Thermotogati</taxon>
        <taxon>Deinococcota</taxon>
        <taxon>Deinococci</taxon>
        <taxon>Trueperales</taxon>
        <taxon>Trueperaceae</taxon>
        <taxon>Truepera</taxon>
        <taxon>environmental samples</taxon>
    </lineage>
</organism>
<proteinExistence type="predicted"/>
<dbReference type="SFLD" id="SFLDG01212">
    <property type="entry name" value="Phytoene_synthase_like"/>
    <property type="match status" value="1"/>
</dbReference>
<dbReference type="SFLD" id="SFLDG01018">
    <property type="entry name" value="Squalene/Phytoene_Synthase_Lik"/>
    <property type="match status" value="1"/>
</dbReference>
<sequence>MTGADFGTDAAGLTRVWTAAQAVSYCTQLTRAHSSTFYLGSRLFPPLERQAVSVVYAVCRSGDDAVDEAPSKEAARARLLVWQEHIERAYAGAPRSGAFLEVGLHWVLERFDVPKGAFEELYLGLESDLSEQCFETMTDLMLYCRRVAGVVGLLIAPVAGYRGGDETLGSALALGEAMQLTNILRDVGEDLRMGRCYLPNELLAKHGVTRAGLQTGRVTPGYVALLEELAEHASGLYRQGWQGIPKLNGVAATAVGVAALNYEGILQKLRQNGHDNLTRRAYLRPVERLALIPKAVVGVYGNLVG</sequence>
<dbReference type="SUPFAM" id="SSF48576">
    <property type="entry name" value="Terpenoid synthases"/>
    <property type="match status" value="1"/>
</dbReference>
<dbReference type="SFLD" id="SFLDS00005">
    <property type="entry name" value="Isoprenoid_Synthase_Type_I"/>
    <property type="match status" value="1"/>
</dbReference>
<dbReference type="InterPro" id="IPR044843">
    <property type="entry name" value="Trans_IPPS_bact-type"/>
</dbReference>
<dbReference type="EC" id="2.5.1.32" evidence="2"/>
<dbReference type="PANTHER" id="PTHR31480">
    <property type="entry name" value="BIFUNCTIONAL LYCOPENE CYCLASE/PHYTOENE SYNTHASE"/>
    <property type="match status" value="1"/>
</dbReference>
<dbReference type="InterPro" id="IPR002060">
    <property type="entry name" value="Squ/phyt_synthse"/>
</dbReference>
<protein>
    <submittedName>
        <fullName evidence="2">Phytoene synthase</fullName>
        <ecNumber evidence="2">2.5.1.32</ecNumber>
    </submittedName>
</protein>
<evidence type="ECO:0000256" key="1">
    <source>
        <dbReference type="ARBA" id="ARBA00022679"/>
    </source>
</evidence>
<dbReference type="GO" id="GO:0051996">
    <property type="term" value="F:squalene synthase [NAD(P)H] activity"/>
    <property type="evidence" value="ECO:0007669"/>
    <property type="project" value="InterPro"/>
</dbReference>
<dbReference type="PROSITE" id="PS01045">
    <property type="entry name" value="SQUALEN_PHYTOEN_SYN_2"/>
    <property type="match status" value="1"/>
</dbReference>